<gene>
    <name evidence="3" type="ORF">TrLO_g4394</name>
</gene>
<keyword evidence="2" id="KW-0732">Signal</keyword>
<keyword evidence="1" id="KW-0812">Transmembrane</keyword>
<dbReference type="Proteomes" id="UP001165122">
    <property type="component" value="Unassembled WGS sequence"/>
</dbReference>
<evidence type="ECO:0000256" key="1">
    <source>
        <dbReference type="SAM" id="Phobius"/>
    </source>
</evidence>
<dbReference type="AlphaFoldDB" id="A0A9W6ZJU0"/>
<name>A0A9W6ZJU0_9STRA</name>
<reference evidence="4" key="1">
    <citation type="journal article" date="2023" name="Commun. Biol.">
        <title>Genome analysis of Parmales, the sister group of diatoms, reveals the evolutionary specialization of diatoms from phago-mixotrophs to photoautotrophs.</title>
        <authorList>
            <person name="Ban H."/>
            <person name="Sato S."/>
            <person name="Yoshikawa S."/>
            <person name="Yamada K."/>
            <person name="Nakamura Y."/>
            <person name="Ichinomiya M."/>
            <person name="Sato N."/>
            <person name="Blanc-Mathieu R."/>
            <person name="Endo H."/>
            <person name="Kuwata A."/>
            <person name="Ogata H."/>
        </authorList>
    </citation>
    <scope>NUCLEOTIDE SEQUENCE [LARGE SCALE GENOMIC DNA]</scope>
    <source>
        <strain evidence="4">NIES 3700</strain>
    </source>
</reference>
<evidence type="ECO:0000313" key="4">
    <source>
        <dbReference type="Proteomes" id="UP001165122"/>
    </source>
</evidence>
<organism evidence="3 4">
    <name type="scientific">Triparma laevis f. longispina</name>
    <dbReference type="NCBI Taxonomy" id="1714387"/>
    <lineage>
        <taxon>Eukaryota</taxon>
        <taxon>Sar</taxon>
        <taxon>Stramenopiles</taxon>
        <taxon>Ochrophyta</taxon>
        <taxon>Bolidophyceae</taxon>
        <taxon>Parmales</taxon>
        <taxon>Triparmaceae</taxon>
        <taxon>Triparma</taxon>
    </lineage>
</organism>
<comment type="caution">
    <text evidence="3">The sequence shown here is derived from an EMBL/GenBank/DDBJ whole genome shotgun (WGS) entry which is preliminary data.</text>
</comment>
<proteinExistence type="predicted"/>
<feature type="transmembrane region" description="Helical" evidence="1">
    <location>
        <begin position="53"/>
        <end position="74"/>
    </location>
</feature>
<feature type="signal peptide" evidence="2">
    <location>
        <begin position="1"/>
        <end position="17"/>
    </location>
</feature>
<keyword evidence="1" id="KW-0472">Membrane</keyword>
<sequence>MTLGLFILSSTWSSTSSKFVKKKELANTRPSHRLRLVDYSIDCDSANHRFFELYAYACIGVYPIGVPLMQFFLLKRMRHLLNLGQKRLVFEMGERAGLKAALEERDRLDPNRRVKAVIRKRGE</sequence>
<feature type="chain" id="PRO_5040826539" evidence="2">
    <location>
        <begin position="18"/>
        <end position="123"/>
    </location>
</feature>
<accession>A0A9W6ZJU0</accession>
<keyword evidence="1" id="KW-1133">Transmembrane helix</keyword>
<evidence type="ECO:0000256" key="2">
    <source>
        <dbReference type="SAM" id="SignalP"/>
    </source>
</evidence>
<keyword evidence="4" id="KW-1185">Reference proteome</keyword>
<dbReference type="OrthoDB" id="5950997at2759"/>
<dbReference type="EMBL" id="BRXW01000417">
    <property type="protein sequence ID" value="GMH52343.1"/>
    <property type="molecule type" value="Genomic_DNA"/>
</dbReference>
<evidence type="ECO:0000313" key="3">
    <source>
        <dbReference type="EMBL" id="GMH52343.1"/>
    </source>
</evidence>
<protein>
    <submittedName>
        <fullName evidence="3">Uncharacterized protein</fullName>
    </submittedName>
</protein>